<dbReference type="Pfam" id="PF00497">
    <property type="entry name" value="SBP_bac_3"/>
    <property type="match status" value="1"/>
</dbReference>
<gene>
    <name evidence="4" type="ORF">ACFOEK_16625</name>
</gene>
<evidence type="ECO:0000256" key="1">
    <source>
        <dbReference type="ARBA" id="ARBA00010333"/>
    </source>
</evidence>
<comment type="similarity">
    <text evidence="1">Belongs to the bacterial solute-binding protein 3 family.</text>
</comment>
<accession>A0ABV7HJ45</accession>
<keyword evidence="2" id="KW-0732">Signal</keyword>
<name>A0ABV7HJ45_9GAMM</name>
<dbReference type="PANTHER" id="PTHR35936">
    <property type="entry name" value="MEMBRANE-BOUND LYTIC MUREIN TRANSGLYCOSYLASE F"/>
    <property type="match status" value="1"/>
</dbReference>
<proteinExistence type="inferred from homology"/>
<organism evidence="4 5">
    <name type="scientific">Litoribrevibacter euphylliae</name>
    <dbReference type="NCBI Taxonomy" id="1834034"/>
    <lineage>
        <taxon>Bacteria</taxon>
        <taxon>Pseudomonadati</taxon>
        <taxon>Pseudomonadota</taxon>
        <taxon>Gammaproteobacteria</taxon>
        <taxon>Oceanospirillales</taxon>
        <taxon>Oceanospirillaceae</taxon>
        <taxon>Litoribrevibacter</taxon>
    </lineage>
</organism>
<evidence type="ECO:0000313" key="5">
    <source>
        <dbReference type="Proteomes" id="UP001595476"/>
    </source>
</evidence>
<protein>
    <submittedName>
        <fullName evidence="4">Substrate-binding periplasmic protein</fullName>
    </submittedName>
</protein>
<dbReference type="Gene3D" id="3.40.190.10">
    <property type="entry name" value="Periplasmic binding protein-like II"/>
    <property type="match status" value="2"/>
</dbReference>
<evidence type="ECO:0000256" key="2">
    <source>
        <dbReference type="ARBA" id="ARBA00022729"/>
    </source>
</evidence>
<comment type="caution">
    <text evidence="4">The sequence shown here is derived from an EMBL/GenBank/DDBJ whole genome shotgun (WGS) entry which is preliminary data.</text>
</comment>
<keyword evidence="5" id="KW-1185">Reference proteome</keyword>
<evidence type="ECO:0000259" key="3">
    <source>
        <dbReference type="Pfam" id="PF00497"/>
    </source>
</evidence>
<feature type="domain" description="Solute-binding protein family 3/N-terminal" evidence="3">
    <location>
        <begin position="47"/>
        <end position="266"/>
    </location>
</feature>
<dbReference type="RefSeq" id="WP_386722590.1">
    <property type="nucleotide sequence ID" value="NZ_JBHRSZ010000007.1"/>
</dbReference>
<dbReference type="SUPFAM" id="SSF53850">
    <property type="entry name" value="Periplasmic binding protein-like II"/>
    <property type="match status" value="1"/>
</dbReference>
<evidence type="ECO:0000313" key="4">
    <source>
        <dbReference type="EMBL" id="MFC3152663.1"/>
    </source>
</evidence>
<reference evidence="5" key="1">
    <citation type="journal article" date="2019" name="Int. J. Syst. Evol. Microbiol.">
        <title>The Global Catalogue of Microorganisms (GCM) 10K type strain sequencing project: providing services to taxonomists for standard genome sequencing and annotation.</title>
        <authorList>
            <consortium name="The Broad Institute Genomics Platform"/>
            <consortium name="The Broad Institute Genome Sequencing Center for Infectious Disease"/>
            <person name="Wu L."/>
            <person name="Ma J."/>
        </authorList>
    </citation>
    <scope>NUCLEOTIDE SEQUENCE [LARGE SCALE GENOMIC DNA]</scope>
    <source>
        <strain evidence="5">KCTC 52438</strain>
    </source>
</reference>
<dbReference type="EMBL" id="JBHRSZ010000007">
    <property type="protein sequence ID" value="MFC3152663.1"/>
    <property type="molecule type" value="Genomic_DNA"/>
</dbReference>
<dbReference type="PANTHER" id="PTHR35936:SF25">
    <property type="entry name" value="ABC TRANSPORTER SUBSTRATE-BINDING PROTEIN"/>
    <property type="match status" value="1"/>
</dbReference>
<dbReference type="Proteomes" id="UP001595476">
    <property type="component" value="Unassembled WGS sequence"/>
</dbReference>
<sequence length="285" mass="32762">MFRPKKSKKKHGLLIMLIKVFVLLFASAVTLPSSSAAQAPPFIIAGTSEPPFKMKTDFGIEGIDVSIVSHIMKQLDIDYDIQLIESGARIIREAELGRIDMVMSFSFKPSRTDYLIYPQQSYKKVSWHFFVHKDKYSNYQFERLSDLHGADIGAVNEWAYTPEFWNSGLTIMPVSKHTLLITMLLRSRVDLAPMNTLETLYDLKRRGLQDQIAYLPKPLIERPYFNVIVKHSNHPMKNRVIKEYDRLVKRLIEQGYIHQVYETYLGGGDWNGLMNSAQPDSLSGE</sequence>
<dbReference type="InterPro" id="IPR001638">
    <property type="entry name" value="Solute-binding_3/MltF_N"/>
</dbReference>